<dbReference type="Proteomes" id="UP000588068">
    <property type="component" value="Unassembled WGS sequence"/>
</dbReference>
<dbReference type="RefSeq" id="WP_184332814.1">
    <property type="nucleotide sequence ID" value="NZ_JACHHZ010000003.1"/>
</dbReference>
<dbReference type="InterPro" id="IPR051459">
    <property type="entry name" value="Cytochrome_c-type_DH"/>
</dbReference>
<dbReference type="SUPFAM" id="SSF46626">
    <property type="entry name" value="Cytochrome c"/>
    <property type="match status" value="1"/>
</dbReference>
<dbReference type="GO" id="GO:0020037">
    <property type="term" value="F:heme binding"/>
    <property type="evidence" value="ECO:0007669"/>
    <property type="project" value="InterPro"/>
</dbReference>
<evidence type="ECO:0000259" key="6">
    <source>
        <dbReference type="PROSITE" id="PS51007"/>
    </source>
</evidence>
<feature type="signal peptide" evidence="5">
    <location>
        <begin position="1"/>
        <end position="24"/>
    </location>
</feature>
<dbReference type="GO" id="GO:0009055">
    <property type="term" value="F:electron transfer activity"/>
    <property type="evidence" value="ECO:0007669"/>
    <property type="project" value="InterPro"/>
</dbReference>
<dbReference type="GO" id="GO:0046872">
    <property type="term" value="F:metal ion binding"/>
    <property type="evidence" value="ECO:0007669"/>
    <property type="project" value="UniProtKB-KW"/>
</dbReference>
<gene>
    <name evidence="7" type="ORF">HNQ60_002847</name>
</gene>
<feature type="chain" id="PRO_5032407266" evidence="5">
    <location>
        <begin position="25"/>
        <end position="190"/>
    </location>
</feature>
<organism evidence="7 8">
    <name type="scientific">Povalibacter uvarum</name>
    <dbReference type="NCBI Taxonomy" id="732238"/>
    <lineage>
        <taxon>Bacteria</taxon>
        <taxon>Pseudomonadati</taxon>
        <taxon>Pseudomonadota</taxon>
        <taxon>Gammaproteobacteria</taxon>
        <taxon>Steroidobacterales</taxon>
        <taxon>Steroidobacteraceae</taxon>
        <taxon>Povalibacter</taxon>
    </lineage>
</organism>
<dbReference type="PANTHER" id="PTHR35008">
    <property type="entry name" value="BLL4482 PROTEIN-RELATED"/>
    <property type="match status" value="1"/>
</dbReference>
<dbReference type="PROSITE" id="PS51007">
    <property type="entry name" value="CYTC"/>
    <property type="match status" value="1"/>
</dbReference>
<evidence type="ECO:0000256" key="2">
    <source>
        <dbReference type="ARBA" id="ARBA00022723"/>
    </source>
</evidence>
<keyword evidence="2 4" id="KW-0479">Metal-binding</keyword>
<dbReference type="InterPro" id="IPR036909">
    <property type="entry name" value="Cyt_c-like_dom_sf"/>
</dbReference>
<proteinExistence type="predicted"/>
<evidence type="ECO:0000313" key="7">
    <source>
        <dbReference type="EMBL" id="MBB6093966.1"/>
    </source>
</evidence>
<evidence type="ECO:0000256" key="3">
    <source>
        <dbReference type="ARBA" id="ARBA00023004"/>
    </source>
</evidence>
<dbReference type="Gene3D" id="1.10.760.10">
    <property type="entry name" value="Cytochrome c-like domain"/>
    <property type="match status" value="1"/>
</dbReference>
<protein>
    <submittedName>
        <fullName evidence="7">Mono/diheme cytochrome c family protein</fullName>
    </submittedName>
</protein>
<sequence>MNRSRSITLIVLAIAASASDTASAEEKAADTLARGKYLVTVAGCNDCHTPWKVGPAGPEPDMSRMLSGHPESIAISAPATAVGQWIAAANTTNTAHSGPWGVSFTANLTPDAETGLGKWTQSTFTQTIRTGRHMGRGRKILPPMPIPMYRNFTDEDLAAMFTYLQSIPAIKNRVPEPLSPAVASAAATSE</sequence>
<evidence type="ECO:0000256" key="5">
    <source>
        <dbReference type="SAM" id="SignalP"/>
    </source>
</evidence>
<keyword evidence="8" id="KW-1185">Reference proteome</keyword>
<evidence type="ECO:0000256" key="1">
    <source>
        <dbReference type="ARBA" id="ARBA00022617"/>
    </source>
</evidence>
<feature type="domain" description="Cytochrome c" evidence="6">
    <location>
        <begin position="30"/>
        <end position="168"/>
    </location>
</feature>
<dbReference type="EMBL" id="JACHHZ010000003">
    <property type="protein sequence ID" value="MBB6093966.1"/>
    <property type="molecule type" value="Genomic_DNA"/>
</dbReference>
<comment type="caution">
    <text evidence="7">The sequence shown here is derived from an EMBL/GenBank/DDBJ whole genome shotgun (WGS) entry which is preliminary data.</text>
</comment>
<accession>A0A841HM70</accession>
<keyword evidence="1 4" id="KW-0349">Heme</keyword>
<dbReference type="AlphaFoldDB" id="A0A841HM70"/>
<reference evidence="7 8" key="1">
    <citation type="submission" date="2020-08" db="EMBL/GenBank/DDBJ databases">
        <title>Genomic Encyclopedia of Type Strains, Phase IV (KMG-IV): sequencing the most valuable type-strain genomes for metagenomic binning, comparative biology and taxonomic classification.</title>
        <authorList>
            <person name="Goeker M."/>
        </authorList>
    </citation>
    <scope>NUCLEOTIDE SEQUENCE [LARGE SCALE GENOMIC DNA]</scope>
    <source>
        <strain evidence="7 8">DSM 26723</strain>
    </source>
</reference>
<dbReference type="PANTHER" id="PTHR35008:SF4">
    <property type="entry name" value="BLL4482 PROTEIN"/>
    <property type="match status" value="1"/>
</dbReference>
<evidence type="ECO:0000256" key="4">
    <source>
        <dbReference type="PROSITE-ProRule" id="PRU00433"/>
    </source>
</evidence>
<keyword evidence="5" id="KW-0732">Signal</keyword>
<evidence type="ECO:0000313" key="8">
    <source>
        <dbReference type="Proteomes" id="UP000588068"/>
    </source>
</evidence>
<keyword evidence="3 4" id="KW-0408">Iron</keyword>
<name>A0A841HM70_9GAMM</name>
<dbReference type="InterPro" id="IPR009056">
    <property type="entry name" value="Cyt_c-like_dom"/>
</dbReference>